<dbReference type="RefSeq" id="WP_029211853.1">
    <property type="nucleotide sequence ID" value="NZ_DAMCTM010000005.1"/>
</dbReference>
<evidence type="ECO:0000313" key="3">
    <source>
        <dbReference type="EMBL" id="MCG7321934.1"/>
    </source>
</evidence>
<protein>
    <submittedName>
        <fullName evidence="3">Protein phosphatase 2C domain-containing protein</fullName>
    </submittedName>
</protein>
<gene>
    <name evidence="3" type="ORF">MHL29_08555</name>
</gene>
<dbReference type="SUPFAM" id="SSF81606">
    <property type="entry name" value="PP2C-like"/>
    <property type="match status" value="1"/>
</dbReference>
<dbReference type="EMBL" id="JAKRCV010000022">
    <property type="protein sequence ID" value="MCG7321934.1"/>
    <property type="molecule type" value="Genomic_DNA"/>
</dbReference>
<keyword evidence="4" id="KW-1185">Reference proteome</keyword>
<sequence>MPKAPAEAGASAEPEPAAAVPAPAAEPIRRTGAFEAYTIGDPGRAFSHAVSLTELKHRDAHDIVIDAATIPDPEGTPRLILRGASSRGLAHQQYADPRQDDHCTVLSRDGEWLVCLVADGVSAGEWSHLAAKMATEEGAAQVITMLETHEPAEIPYREIYTRLADLLADVCATLPDSEPTVDLTQRDVAKRMATTLVIGIVATRPSDDGTHAVTVVRLGDTSAWIVDDERGWIALGEVKNAGNVIAESATACLPLVPEADPVPVQTTLGEGAALVLMTDGVGDPLGSGGGEVGRELARLWARPPHPLEFAAQVAFGRKTFDDDRGAIGVWLVVPE</sequence>
<evidence type="ECO:0000259" key="2">
    <source>
        <dbReference type="Pfam" id="PF13672"/>
    </source>
</evidence>
<dbReference type="InterPro" id="IPR001932">
    <property type="entry name" value="PPM-type_phosphatase-like_dom"/>
</dbReference>
<comment type="caution">
    <text evidence="3">The sequence shown here is derived from an EMBL/GenBank/DDBJ whole genome shotgun (WGS) entry which is preliminary data.</text>
</comment>
<dbReference type="Gene3D" id="3.60.40.10">
    <property type="entry name" value="PPM-type phosphatase domain"/>
    <property type="match status" value="1"/>
</dbReference>
<dbReference type="Proteomes" id="UP001521931">
    <property type="component" value="Unassembled WGS sequence"/>
</dbReference>
<name>A0ABS9Q236_9MICO</name>
<evidence type="ECO:0000313" key="4">
    <source>
        <dbReference type="Proteomes" id="UP001521931"/>
    </source>
</evidence>
<dbReference type="Pfam" id="PF13672">
    <property type="entry name" value="PP2C_2"/>
    <property type="match status" value="1"/>
</dbReference>
<proteinExistence type="predicted"/>
<reference evidence="3 4" key="1">
    <citation type="submission" date="2022-02" db="EMBL/GenBank/DDBJ databases">
        <title>Uncovering new skin microbiome diversity through culturing and metagenomics.</title>
        <authorList>
            <person name="Conlan S."/>
            <person name="Deming C."/>
            <person name="Nisc Comparative Sequencing Program N."/>
            <person name="Segre J.A."/>
        </authorList>
    </citation>
    <scope>NUCLEOTIDE SEQUENCE [LARGE SCALE GENOMIC DNA]</scope>
    <source>
        <strain evidence="3 4">ACRQZ</strain>
    </source>
</reference>
<evidence type="ECO:0000256" key="1">
    <source>
        <dbReference type="SAM" id="MobiDB-lite"/>
    </source>
</evidence>
<organism evidence="3 4">
    <name type="scientific">Arsenicicoccus bolidensis</name>
    <dbReference type="NCBI Taxonomy" id="229480"/>
    <lineage>
        <taxon>Bacteria</taxon>
        <taxon>Bacillati</taxon>
        <taxon>Actinomycetota</taxon>
        <taxon>Actinomycetes</taxon>
        <taxon>Micrococcales</taxon>
        <taxon>Intrasporangiaceae</taxon>
        <taxon>Arsenicicoccus</taxon>
    </lineage>
</organism>
<dbReference type="InterPro" id="IPR036457">
    <property type="entry name" value="PPM-type-like_dom_sf"/>
</dbReference>
<feature type="domain" description="PPM-type phosphatase" evidence="2">
    <location>
        <begin position="87"/>
        <end position="285"/>
    </location>
</feature>
<accession>A0ABS9Q236</accession>
<feature type="region of interest" description="Disordered" evidence="1">
    <location>
        <begin position="1"/>
        <end position="23"/>
    </location>
</feature>